<dbReference type="SUPFAM" id="SSF52833">
    <property type="entry name" value="Thioredoxin-like"/>
    <property type="match status" value="1"/>
</dbReference>
<accession>A0A813G7W0</accession>
<sequence>VCIRSALRVLSRRIFVTMAPKEMIRQIGLDAWTVEDFKETIYKEGCKKLHIVDVYTAWCGPCLSIVPTFKNLQVSVDQFEERCTISQVERSILPEYAERFPETSKPRFMFYKFGVEVTVIEGLAAPAILKFIEENLPPMEIED</sequence>
<dbReference type="Proteomes" id="UP000626109">
    <property type="component" value="Unassembled WGS sequence"/>
</dbReference>
<name>A0A813G7W0_POLGL</name>
<comment type="caution">
    <text evidence="2">The sequence shown here is derived from an EMBL/GenBank/DDBJ whole genome shotgun (WGS) entry which is preliminary data.</text>
</comment>
<gene>
    <name evidence="2" type="ORF">PGLA2088_LOCUS52</name>
</gene>
<evidence type="ECO:0000313" key="3">
    <source>
        <dbReference type="Proteomes" id="UP000626109"/>
    </source>
</evidence>
<dbReference type="EMBL" id="CAJNNW010000040">
    <property type="protein sequence ID" value="CAE8622365.1"/>
    <property type="molecule type" value="Genomic_DNA"/>
</dbReference>
<dbReference type="PROSITE" id="PS00194">
    <property type="entry name" value="THIOREDOXIN_1"/>
    <property type="match status" value="1"/>
</dbReference>
<feature type="domain" description="Thioredoxin" evidence="1">
    <location>
        <begin position="33"/>
        <end position="133"/>
    </location>
</feature>
<reference evidence="2" key="1">
    <citation type="submission" date="2021-02" db="EMBL/GenBank/DDBJ databases">
        <authorList>
            <person name="Dougan E. K."/>
            <person name="Rhodes N."/>
            <person name="Thang M."/>
            <person name="Chan C."/>
        </authorList>
    </citation>
    <scope>NUCLEOTIDE SEQUENCE</scope>
</reference>
<feature type="non-terminal residue" evidence="2">
    <location>
        <position position="143"/>
    </location>
</feature>
<dbReference type="InterPro" id="IPR051766">
    <property type="entry name" value="TXND_domain-containing"/>
</dbReference>
<protein>
    <recommendedName>
        <fullName evidence="1">Thioredoxin domain-containing protein</fullName>
    </recommendedName>
</protein>
<dbReference type="Gene3D" id="3.40.30.10">
    <property type="entry name" value="Glutaredoxin"/>
    <property type="match status" value="1"/>
</dbReference>
<evidence type="ECO:0000259" key="1">
    <source>
        <dbReference type="Pfam" id="PF00085"/>
    </source>
</evidence>
<dbReference type="InterPro" id="IPR017937">
    <property type="entry name" value="Thioredoxin_CS"/>
</dbReference>
<dbReference type="PANTHER" id="PTHR46135:SF3">
    <property type="entry name" value="NME_NM23 FAMILY MEMBER 8"/>
    <property type="match status" value="1"/>
</dbReference>
<dbReference type="Pfam" id="PF00085">
    <property type="entry name" value="Thioredoxin"/>
    <property type="match status" value="1"/>
</dbReference>
<proteinExistence type="predicted"/>
<dbReference type="AlphaFoldDB" id="A0A813G7W0"/>
<organism evidence="2 3">
    <name type="scientific">Polarella glacialis</name>
    <name type="common">Dinoflagellate</name>
    <dbReference type="NCBI Taxonomy" id="89957"/>
    <lineage>
        <taxon>Eukaryota</taxon>
        <taxon>Sar</taxon>
        <taxon>Alveolata</taxon>
        <taxon>Dinophyceae</taxon>
        <taxon>Suessiales</taxon>
        <taxon>Suessiaceae</taxon>
        <taxon>Polarella</taxon>
    </lineage>
</organism>
<dbReference type="PANTHER" id="PTHR46135">
    <property type="entry name" value="NME/NM23 FAMILY MEMBER 8"/>
    <property type="match status" value="1"/>
</dbReference>
<evidence type="ECO:0000313" key="2">
    <source>
        <dbReference type="EMBL" id="CAE8622365.1"/>
    </source>
</evidence>
<dbReference type="InterPro" id="IPR036249">
    <property type="entry name" value="Thioredoxin-like_sf"/>
</dbReference>
<dbReference type="InterPro" id="IPR013766">
    <property type="entry name" value="Thioredoxin_domain"/>
</dbReference>